<reference evidence="13" key="1">
    <citation type="submission" date="2023-06" db="EMBL/GenBank/DDBJ databases">
        <authorList>
            <person name="Delattre M."/>
        </authorList>
    </citation>
    <scope>NUCLEOTIDE SEQUENCE</scope>
    <source>
        <strain evidence="13">AF72</strain>
    </source>
</reference>
<feature type="modified residue" description="N6-(pyridoxal phosphate)lysine" evidence="11">
    <location>
        <position position="276"/>
    </location>
</feature>
<dbReference type="InterPro" id="IPR002129">
    <property type="entry name" value="PyrdxlP-dep_de-COase"/>
</dbReference>
<dbReference type="SUPFAM" id="SSF53383">
    <property type="entry name" value="PLP-dependent transferases"/>
    <property type="match status" value="1"/>
</dbReference>
<keyword evidence="6 11" id="KW-0663">Pyridoxal phosphate</keyword>
<evidence type="ECO:0000256" key="6">
    <source>
        <dbReference type="ARBA" id="ARBA00022898"/>
    </source>
</evidence>
<comment type="caution">
    <text evidence="13">The sequence shown here is derived from an EMBL/GenBank/DDBJ whole genome shotgun (WGS) entry which is preliminary data.</text>
</comment>
<name>A0AA36D269_9BILA</name>
<dbReference type="PANTHER" id="PTHR11999:SF167">
    <property type="entry name" value="AROMATIC-L-AMINO-ACID DECARBOXYLASE"/>
    <property type="match status" value="1"/>
</dbReference>
<dbReference type="GO" id="GO:0005737">
    <property type="term" value="C:cytoplasm"/>
    <property type="evidence" value="ECO:0007669"/>
    <property type="project" value="TreeGrafter"/>
</dbReference>
<dbReference type="InterPro" id="IPR015422">
    <property type="entry name" value="PyrdxlP-dep_Trfase_small"/>
</dbReference>
<dbReference type="GO" id="GO:0006520">
    <property type="term" value="P:amino acid metabolic process"/>
    <property type="evidence" value="ECO:0007669"/>
    <property type="project" value="InterPro"/>
</dbReference>
<dbReference type="Pfam" id="PF00282">
    <property type="entry name" value="Pyridoxal_deC"/>
    <property type="match status" value="2"/>
</dbReference>
<organism evidence="13 14">
    <name type="scientific">Mesorhabditis spiculigera</name>
    <dbReference type="NCBI Taxonomy" id="96644"/>
    <lineage>
        <taxon>Eukaryota</taxon>
        <taxon>Metazoa</taxon>
        <taxon>Ecdysozoa</taxon>
        <taxon>Nematoda</taxon>
        <taxon>Chromadorea</taxon>
        <taxon>Rhabditida</taxon>
        <taxon>Rhabditina</taxon>
        <taxon>Rhabditomorpha</taxon>
        <taxon>Rhabditoidea</taxon>
        <taxon>Rhabditidae</taxon>
        <taxon>Mesorhabditinae</taxon>
        <taxon>Mesorhabditis</taxon>
    </lineage>
</organism>
<evidence type="ECO:0000256" key="11">
    <source>
        <dbReference type="PIRSR" id="PIRSR602129-50"/>
    </source>
</evidence>
<evidence type="ECO:0000256" key="2">
    <source>
        <dbReference type="ARBA" id="ARBA00009533"/>
    </source>
</evidence>
<dbReference type="PRINTS" id="PR00800">
    <property type="entry name" value="YHDCRBOXLASE"/>
</dbReference>
<sequence>MDSEEFREWGKKMVDFVADMWDGIPQRTPLPDKSCPSMTELELAVLDWLVIALGLPDHFRNAHPGPGCGIIQSTASDATLIAFYAARAKAVEEIKKNSTGRLQSLQADVGQKFKDFLGKTPFSGKKGDVEQEPQSDVYLHPFHDPAVFNQLVAYCSDQAHSSVEKAAMLAGVRLRKLRSEIDAAYGNYSVTAATLEAAIKEDRSRGLTPFILIATMGTTNTCAVDPIAELAPICNREKIWVHVDAAYAGGFLLCPEFRSMGAGMELVDSFNYNAHKTMMVNFDCSPLWIKDGKSAVKYFNVDPVYLKHEHQATTADYRHLQVALGRRFRSLKIWFVMRTLGIERIQKTLRDACAHAEVFSRLITASNLFELFVPRNLGLVCFRLKNESNDVNEELCNAINNDRRIHLVPSKVGDVYFLRLAVCSQLTAEENVRFAFEVITEMAQRILDKISLVGLEATKA</sequence>
<evidence type="ECO:0000256" key="5">
    <source>
        <dbReference type="ARBA" id="ARBA00022793"/>
    </source>
</evidence>
<comment type="subunit">
    <text evidence="3">Homodimer.</text>
</comment>
<dbReference type="PANTHER" id="PTHR11999">
    <property type="entry name" value="GROUP II PYRIDOXAL-5-PHOSPHATE DECARBOXYLASE"/>
    <property type="match status" value="1"/>
</dbReference>
<keyword evidence="4" id="KW-0127">Catecholamine biosynthesis</keyword>
<evidence type="ECO:0000313" key="14">
    <source>
        <dbReference type="Proteomes" id="UP001177023"/>
    </source>
</evidence>
<evidence type="ECO:0000256" key="4">
    <source>
        <dbReference type="ARBA" id="ARBA00022584"/>
    </source>
</evidence>
<keyword evidence="14" id="KW-1185">Reference proteome</keyword>
<evidence type="ECO:0000256" key="10">
    <source>
        <dbReference type="ARBA" id="ARBA00041275"/>
    </source>
</evidence>
<dbReference type="GO" id="GO:0004058">
    <property type="term" value="F:aromatic-L-amino-acid decarboxylase activity"/>
    <property type="evidence" value="ECO:0007669"/>
    <property type="project" value="UniProtKB-EC"/>
</dbReference>
<keyword evidence="5" id="KW-0210">Decarboxylase</keyword>
<comment type="cofactor">
    <cofactor evidence="1 11 12">
        <name>pyridoxal 5'-phosphate</name>
        <dbReference type="ChEBI" id="CHEBI:597326"/>
    </cofactor>
</comment>
<dbReference type="GO" id="GO:0019752">
    <property type="term" value="P:carboxylic acid metabolic process"/>
    <property type="evidence" value="ECO:0007669"/>
    <property type="project" value="InterPro"/>
</dbReference>
<dbReference type="Proteomes" id="UP001177023">
    <property type="component" value="Unassembled WGS sequence"/>
</dbReference>
<feature type="non-terminal residue" evidence="13">
    <location>
        <position position="460"/>
    </location>
</feature>
<dbReference type="InterPro" id="IPR015421">
    <property type="entry name" value="PyrdxlP-dep_Trfase_major"/>
</dbReference>
<dbReference type="AlphaFoldDB" id="A0AA36D269"/>
<evidence type="ECO:0000313" key="13">
    <source>
        <dbReference type="EMBL" id="CAJ0578710.1"/>
    </source>
</evidence>
<accession>A0AA36D269</accession>
<protein>
    <recommendedName>
        <fullName evidence="9">Aromatic-L-amino-acid decarboxylase</fullName>
        <ecNumber evidence="8">4.1.1.28</ecNumber>
    </recommendedName>
    <alternativeName>
        <fullName evidence="10">DOPA decarboxylase</fullName>
    </alternativeName>
</protein>
<evidence type="ECO:0000256" key="3">
    <source>
        <dbReference type="ARBA" id="ARBA00011738"/>
    </source>
</evidence>
<dbReference type="GO" id="GO:0042423">
    <property type="term" value="P:catecholamine biosynthetic process"/>
    <property type="evidence" value="ECO:0007669"/>
    <property type="project" value="UniProtKB-KW"/>
</dbReference>
<evidence type="ECO:0000256" key="12">
    <source>
        <dbReference type="RuleBase" id="RU000382"/>
    </source>
</evidence>
<dbReference type="GO" id="GO:0042427">
    <property type="term" value="P:serotonin biosynthetic process"/>
    <property type="evidence" value="ECO:0007669"/>
    <property type="project" value="TreeGrafter"/>
</dbReference>
<gene>
    <name evidence="13" type="ORF">MSPICULIGERA_LOCUS16952</name>
</gene>
<proteinExistence type="inferred from homology"/>
<dbReference type="Gene3D" id="3.90.1150.10">
    <property type="entry name" value="Aspartate Aminotransferase, domain 1"/>
    <property type="match status" value="1"/>
</dbReference>
<evidence type="ECO:0000256" key="7">
    <source>
        <dbReference type="ARBA" id="ARBA00023239"/>
    </source>
</evidence>
<dbReference type="EC" id="4.1.1.28" evidence="8"/>
<evidence type="ECO:0000256" key="9">
    <source>
        <dbReference type="ARBA" id="ARBA00040968"/>
    </source>
</evidence>
<dbReference type="EMBL" id="CATQJA010002654">
    <property type="protein sequence ID" value="CAJ0578710.1"/>
    <property type="molecule type" value="Genomic_DNA"/>
</dbReference>
<dbReference type="InterPro" id="IPR015424">
    <property type="entry name" value="PyrdxlP-dep_Trfase"/>
</dbReference>
<keyword evidence="7 12" id="KW-0456">Lyase</keyword>
<comment type="similarity">
    <text evidence="2 12">Belongs to the group II decarboxylase family.</text>
</comment>
<dbReference type="InterPro" id="IPR010977">
    <property type="entry name" value="Aromatic_deC"/>
</dbReference>
<dbReference type="Gene3D" id="3.40.640.10">
    <property type="entry name" value="Type I PLP-dependent aspartate aminotransferase-like (Major domain)"/>
    <property type="match status" value="1"/>
</dbReference>
<evidence type="ECO:0000256" key="1">
    <source>
        <dbReference type="ARBA" id="ARBA00001933"/>
    </source>
</evidence>
<evidence type="ECO:0000256" key="8">
    <source>
        <dbReference type="ARBA" id="ARBA00038886"/>
    </source>
</evidence>
<dbReference type="GO" id="GO:0030170">
    <property type="term" value="F:pyridoxal phosphate binding"/>
    <property type="evidence" value="ECO:0007669"/>
    <property type="project" value="InterPro"/>
</dbReference>